<sequence>MIPFKFEYYKPDTLKEAFDLYDYIKGQGKTPLYYGGGSEIITMSRANNLHMDAVIDLKGIPECCRIEMLDNKLIIGSAVTLSQISESGLFPLLGQTAARIADHTVQCRLTIGGNICGTIIYKETLLPLMICESRAVIYGKNGKREVQINQIFDKKLRLMPGEILSEIITDSNYLSFPYVHVKKTKSDKIAYPLLTVAAIKKDNNIKIAFSGLENHPFRSREIESFINGENMSDDDKINRIIGFQQSKVLDDAEGSSCYRTFVLKNTLENTLKMLEKVK</sequence>
<feature type="domain" description="FAD-binding PCMH-type" evidence="4">
    <location>
        <begin position="1"/>
        <end position="174"/>
    </location>
</feature>
<dbReference type="EMBL" id="JACBNQ010000015">
    <property type="protein sequence ID" value="NYB74991.1"/>
    <property type="molecule type" value="Genomic_DNA"/>
</dbReference>
<dbReference type="SMART" id="SM01092">
    <property type="entry name" value="CO_deh_flav_C"/>
    <property type="match status" value="1"/>
</dbReference>
<dbReference type="InterPro" id="IPR016166">
    <property type="entry name" value="FAD-bd_PCMH"/>
</dbReference>
<evidence type="ECO:0000313" key="6">
    <source>
        <dbReference type="Proteomes" id="UP000611629"/>
    </source>
</evidence>
<organism evidence="5 6">
    <name type="scientific">Sedimentibacter hydroxybenzoicus DSM 7310</name>
    <dbReference type="NCBI Taxonomy" id="1123245"/>
    <lineage>
        <taxon>Bacteria</taxon>
        <taxon>Bacillati</taxon>
        <taxon>Bacillota</taxon>
        <taxon>Tissierellia</taxon>
        <taxon>Sedimentibacter</taxon>
    </lineage>
</organism>
<dbReference type="InterPro" id="IPR002346">
    <property type="entry name" value="Mopterin_DH_FAD-bd"/>
</dbReference>
<proteinExistence type="predicted"/>
<dbReference type="InterPro" id="IPR016169">
    <property type="entry name" value="FAD-bd_PCMH_sub2"/>
</dbReference>
<evidence type="ECO:0000259" key="4">
    <source>
        <dbReference type="PROSITE" id="PS51387"/>
    </source>
</evidence>
<dbReference type="RefSeq" id="WP_179238693.1">
    <property type="nucleotide sequence ID" value="NZ_JACBNQ010000015.1"/>
</dbReference>
<dbReference type="SUPFAM" id="SSF55447">
    <property type="entry name" value="CO dehydrogenase flavoprotein C-terminal domain-like"/>
    <property type="match status" value="1"/>
</dbReference>
<accession>A0A974GX94</accession>
<dbReference type="Pfam" id="PF00941">
    <property type="entry name" value="FAD_binding_5"/>
    <property type="match status" value="1"/>
</dbReference>
<dbReference type="Proteomes" id="UP000611629">
    <property type="component" value="Unassembled WGS sequence"/>
</dbReference>
<comment type="caution">
    <text evidence="5">The sequence shown here is derived from an EMBL/GenBank/DDBJ whole genome shotgun (WGS) entry which is preliminary data.</text>
</comment>
<dbReference type="Gene3D" id="3.30.43.10">
    <property type="entry name" value="Uridine Diphospho-n-acetylenolpyruvylglucosamine Reductase, domain 2"/>
    <property type="match status" value="1"/>
</dbReference>
<keyword evidence="6" id="KW-1185">Reference proteome</keyword>
<dbReference type="GO" id="GO:0071949">
    <property type="term" value="F:FAD binding"/>
    <property type="evidence" value="ECO:0007669"/>
    <property type="project" value="InterPro"/>
</dbReference>
<dbReference type="PANTHER" id="PTHR42659:SF2">
    <property type="entry name" value="XANTHINE DEHYDROGENASE SUBUNIT C-RELATED"/>
    <property type="match status" value="1"/>
</dbReference>
<evidence type="ECO:0000256" key="1">
    <source>
        <dbReference type="ARBA" id="ARBA00022630"/>
    </source>
</evidence>
<keyword evidence="3" id="KW-0560">Oxidoreductase</keyword>
<dbReference type="InterPro" id="IPR005107">
    <property type="entry name" value="CO_DH_flav_C"/>
</dbReference>
<dbReference type="InterPro" id="IPR051312">
    <property type="entry name" value="Diverse_Substr_Oxidored"/>
</dbReference>
<name>A0A974GX94_SEDHY</name>
<dbReference type="InterPro" id="IPR036318">
    <property type="entry name" value="FAD-bd_PCMH-like_sf"/>
</dbReference>
<dbReference type="PROSITE" id="PS51387">
    <property type="entry name" value="FAD_PCMH"/>
    <property type="match status" value="1"/>
</dbReference>
<dbReference type="GO" id="GO:0016491">
    <property type="term" value="F:oxidoreductase activity"/>
    <property type="evidence" value="ECO:0007669"/>
    <property type="project" value="UniProtKB-KW"/>
</dbReference>
<dbReference type="PANTHER" id="PTHR42659">
    <property type="entry name" value="XANTHINE DEHYDROGENASE SUBUNIT C-RELATED"/>
    <property type="match status" value="1"/>
</dbReference>
<dbReference type="Gene3D" id="3.30.465.10">
    <property type="match status" value="1"/>
</dbReference>
<reference evidence="5" key="1">
    <citation type="submission" date="2020-07" db="EMBL/GenBank/DDBJ databases">
        <title>Genomic analysis of a strain of Sedimentibacter Hydroxybenzoicus DSM7310.</title>
        <authorList>
            <person name="Ma S."/>
        </authorList>
    </citation>
    <scope>NUCLEOTIDE SEQUENCE</scope>
    <source>
        <strain evidence="5">DSM 7310</strain>
    </source>
</reference>
<evidence type="ECO:0000313" key="5">
    <source>
        <dbReference type="EMBL" id="NYB74991.1"/>
    </source>
</evidence>
<protein>
    <submittedName>
        <fullName evidence="5">FAD binding domain-containing protein</fullName>
    </submittedName>
</protein>
<evidence type="ECO:0000256" key="3">
    <source>
        <dbReference type="ARBA" id="ARBA00023002"/>
    </source>
</evidence>
<dbReference type="InterPro" id="IPR036683">
    <property type="entry name" value="CO_DH_flav_C_dom_sf"/>
</dbReference>
<keyword evidence="1" id="KW-0285">Flavoprotein</keyword>
<keyword evidence="2" id="KW-0274">FAD</keyword>
<dbReference type="Gene3D" id="3.30.390.50">
    <property type="entry name" value="CO dehydrogenase flavoprotein, C-terminal domain"/>
    <property type="match status" value="1"/>
</dbReference>
<gene>
    <name evidence="5" type="ORF">HZF24_12660</name>
</gene>
<dbReference type="SUPFAM" id="SSF56176">
    <property type="entry name" value="FAD-binding/transporter-associated domain-like"/>
    <property type="match status" value="1"/>
</dbReference>
<evidence type="ECO:0000256" key="2">
    <source>
        <dbReference type="ARBA" id="ARBA00022827"/>
    </source>
</evidence>
<dbReference type="InterPro" id="IPR016167">
    <property type="entry name" value="FAD-bd_PCMH_sub1"/>
</dbReference>
<dbReference type="AlphaFoldDB" id="A0A974GX94"/>